<feature type="transmembrane region" description="Helical" evidence="7">
    <location>
        <begin position="57"/>
        <end position="77"/>
    </location>
</feature>
<feature type="transmembrane region" description="Helical" evidence="7">
    <location>
        <begin position="244"/>
        <end position="267"/>
    </location>
</feature>
<keyword evidence="6 7" id="KW-0472">Membrane</keyword>
<keyword evidence="4 7" id="KW-0812">Transmembrane</keyword>
<dbReference type="PIRSF" id="PIRSF006066">
    <property type="entry name" value="HI0050"/>
    <property type="match status" value="1"/>
</dbReference>
<feature type="transmembrane region" description="Helical" evidence="7">
    <location>
        <begin position="340"/>
        <end position="361"/>
    </location>
</feature>
<proteinExistence type="inferred from homology"/>
<feature type="transmembrane region" description="Helical" evidence="7">
    <location>
        <begin position="279"/>
        <end position="301"/>
    </location>
</feature>
<organism evidence="9 10">
    <name type="scientific">Epibacterium ulvae</name>
    <dbReference type="NCBI Taxonomy" id="1156985"/>
    <lineage>
        <taxon>Bacteria</taxon>
        <taxon>Pseudomonadati</taxon>
        <taxon>Pseudomonadota</taxon>
        <taxon>Alphaproteobacteria</taxon>
        <taxon>Rhodobacterales</taxon>
        <taxon>Roseobacteraceae</taxon>
        <taxon>Epibacterium</taxon>
    </lineage>
</organism>
<feature type="transmembrane region" description="Helical" evidence="7">
    <location>
        <begin position="313"/>
        <end position="333"/>
    </location>
</feature>
<evidence type="ECO:0000313" key="10">
    <source>
        <dbReference type="Proteomes" id="UP000198767"/>
    </source>
</evidence>
<evidence type="ECO:0000256" key="6">
    <source>
        <dbReference type="ARBA" id="ARBA00023136"/>
    </source>
</evidence>
<dbReference type="Pfam" id="PF06808">
    <property type="entry name" value="DctM"/>
    <property type="match status" value="1"/>
</dbReference>
<gene>
    <name evidence="9" type="ORF">SAMN04488118_10683</name>
</gene>
<evidence type="ECO:0000256" key="7">
    <source>
        <dbReference type="RuleBase" id="RU369079"/>
    </source>
</evidence>
<dbReference type="STRING" id="1156985.SAMN04488118_10683"/>
<feature type="transmembrane region" description="Helical" evidence="7">
    <location>
        <begin position="217"/>
        <end position="238"/>
    </location>
</feature>
<feature type="transmembrane region" description="Helical" evidence="7">
    <location>
        <begin position="142"/>
        <end position="165"/>
    </location>
</feature>
<comment type="similarity">
    <text evidence="7">Belongs to the TRAP transporter large permease family.</text>
</comment>
<keyword evidence="7" id="KW-0813">Transport</keyword>
<keyword evidence="5 7" id="KW-1133">Transmembrane helix</keyword>
<keyword evidence="2" id="KW-1003">Cell membrane</keyword>
<keyword evidence="10" id="KW-1185">Reference proteome</keyword>
<dbReference type="PANTHER" id="PTHR33362:SF5">
    <property type="entry name" value="C4-DICARBOXYLATE TRAP TRANSPORTER LARGE PERMEASE PROTEIN DCTM"/>
    <property type="match status" value="1"/>
</dbReference>
<dbReference type="EMBL" id="FMWG01000006">
    <property type="protein sequence ID" value="SCZ65716.1"/>
    <property type="molecule type" value="Genomic_DNA"/>
</dbReference>
<comment type="subunit">
    <text evidence="7">The complex comprises the extracytoplasmic solute receptor protein and the two transmembrane proteins.</text>
</comment>
<dbReference type="NCBIfam" id="TIGR00786">
    <property type="entry name" value="dctM"/>
    <property type="match status" value="1"/>
</dbReference>
<accession>A0A1G5QVM2</accession>
<feature type="transmembrane region" description="Helical" evidence="7">
    <location>
        <begin position="6"/>
        <end position="36"/>
    </location>
</feature>
<dbReference type="Proteomes" id="UP000198767">
    <property type="component" value="Unassembled WGS sequence"/>
</dbReference>
<comment type="function">
    <text evidence="7">Part of the tripartite ATP-independent periplasmic (TRAP) transport system.</text>
</comment>
<evidence type="ECO:0000256" key="5">
    <source>
        <dbReference type="ARBA" id="ARBA00022989"/>
    </source>
</evidence>
<evidence type="ECO:0000256" key="4">
    <source>
        <dbReference type="ARBA" id="ARBA00022692"/>
    </source>
</evidence>
<reference evidence="9 10" key="1">
    <citation type="submission" date="2016-10" db="EMBL/GenBank/DDBJ databases">
        <authorList>
            <person name="de Groot N.N."/>
        </authorList>
    </citation>
    <scope>NUCLEOTIDE SEQUENCE [LARGE SCALE GENOMIC DNA]</scope>
    <source>
        <strain evidence="9 10">U95</strain>
    </source>
</reference>
<evidence type="ECO:0000256" key="2">
    <source>
        <dbReference type="ARBA" id="ARBA00022475"/>
    </source>
</evidence>
<dbReference type="InterPro" id="IPR004681">
    <property type="entry name" value="TRAP_DctM"/>
</dbReference>
<protein>
    <recommendedName>
        <fullName evidence="7">TRAP transporter large permease protein</fullName>
    </recommendedName>
</protein>
<evidence type="ECO:0000256" key="1">
    <source>
        <dbReference type="ARBA" id="ARBA00004429"/>
    </source>
</evidence>
<feature type="transmembrane region" description="Helical" evidence="7">
    <location>
        <begin position="367"/>
        <end position="394"/>
    </location>
</feature>
<comment type="subcellular location">
    <subcellularLocation>
        <location evidence="1 7">Cell inner membrane</location>
        <topology evidence="1 7">Multi-pass membrane protein</topology>
    </subcellularLocation>
</comment>
<feature type="domain" description="TRAP C4-dicarboxylate transport system permease DctM subunit" evidence="8">
    <location>
        <begin position="9"/>
        <end position="430"/>
    </location>
</feature>
<feature type="transmembrane region" description="Helical" evidence="7">
    <location>
        <begin position="97"/>
        <end position="121"/>
    </location>
</feature>
<dbReference type="GO" id="GO:0022857">
    <property type="term" value="F:transmembrane transporter activity"/>
    <property type="evidence" value="ECO:0007669"/>
    <property type="project" value="UniProtKB-UniRule"/>
</dbReference>
<evidence type="ECO:0000313" key="9">
    <source>
        <dbReference type="EMBL" id="SCZ65716.1"/>
    </source>
</evidence>
<dbReference type="PANTHER" id="PTHR33362">
    <property type="entry name" value="SIALIC ACID TRAP TRANSPORTER PERMEASE PROTEIN SIAT-RELATED"/>
    <property type="match status" value="1"/>
</dbReference>
<dbReference type="AlphaFoldDB" id="A0A1G5QVM2"/>
<evidence type="ECO:0000259" key="8">
    <source>
        <dbReference type="Pfam" id="PF06808"/>
    </source>
</evidence>
<keyword evidence="3 7" id="KW-0997">Cell inner membrane</keyword>
<feature type="transmembrane region" description="Helical" evidence="7">
    <location>
        <begin position="406"/>
        <end position="430"/>
    </location>
</feature>
<name>A0A1G5QVM2_9RHOB</name>
<dbReference type="InterPro" id="IPR010656">
    <property type="entry name" value="DctM"/>
</dbReference>
<evidence type="ECO:0000256" key="3">
    <source>
        <dbReference type="ARBA" id="ARBA00022519"/>
    </source>
</evidence>
<sequence>MTVSLLGILILFVLVFLRVPVAFAMIGVGTVGFALLRSWKASFTLLGNTTFDTALSFTLSVIPLFILMGNLLTVSGVSHSLFAASHRLLRRLPGGLAMATVVACGGFSAVCGSSLATAATMSKVAMPSMRKVGYADSLATGAIAAGGTLGILIPPSVILIIYGIITETDIAKLFLAGLLPGLLGVIMYIGAVYVAVKVKPSLAPDGLQDHPLTKKDIWGVTTVVGLFAIIMIGIYGGFFTPSEAAAIGALLSLVIARVMGGLTLKGLMQVGLETVRPAAMIFAIVIGAEVFSNFISFAGLPDAILAFVQTLDVSAFVVIFALVLIYIVLGAVLESLSMILLTVPIFFPMILALDFGTGLLASPEAVAIWFGIVVVVVTEISLISPPIGLNVFVLRTILPDVSLKTMFAGIFPFWVADILRLFVLIAFPAISLALVL</sequence>
<dbReference type="GO" id="GO:0005886">
    <property type="term" value="C:plasma membrane"/>
    <property type="evidence" value="ECO:0007669"/>
    <property type="project" value="UniProtKB-SubCell"/>
</dbReference>
<dbReference type="RefSeq" id="WP_090218918.1">
    <property type="nucleotide sequence ID" value="NZ_CANLDO010000006.1"/>
</dbReference>
<dbReference type="OrthoDB" id="9790209at2"/>
<feature type="transmembrane region" description="Helical" evidence="7">
    <location>
        <begin position="171"/>
        <end position="196"/>
    </location>
</feature>